<organism evidence="2 3">
    <name type="scientific">Apiospora rasikravindrae</name>
    <dbReference type="NCBI Taxonomy" id="990691"/>
    <lineage>
        <taxon>Eukaryota</taxon>
        <taxon>Fungi</taxon>
        <taxon>Dikarya</taxon>
        <taxon>Ascomycota</taxon>
        <taxon>Pezizomycotina</taxon>
        <taxon>Sordariomycetes</taxon>
        <taxon>Xylariomycetidae</taxon>
        <taxon>Amphisphaeriales</taxon>
        <taxon>Apiosporaceae</taxon>
        <taxon>Apiospora</taxon>
    </lineage>
</organism>
<name>A0ABR1TFN0_9PEZI</name>
<dbReference type="EMBL" id="JAQQWK010000003">
    <property type="protein sequence ID" value="KAK8045428.1"/>
    <property type="molecule type" value="Genomic_DNA"/>
</dbReference>
<evidence type="ECO:0000313" key="2">
    <source>
        <dbReference type="EMBL" id="KAK8045428.1"/>
    </source>
</evidence>
<dbReference type="Proteomes" id="UP001444661">
    <property type="component" value="Unassembled WGS sequence"/>
</dbReference>
<accession>A0ABR1TFN0</accession>
<keyword evidence="3" id="KW-1185">Reference proteome</keyword>
<protein>
    <submittedName>
        <fullName evidence="2">Uncharacterized protein</fullName>
    </submittedName>
</protein>
<comment type="caution">
    <text evidence="2">The sequence shown here is derived from an EMBL/GenBank/DDBJ whole genome shotgun (WGS) entry which is preliminary data.</text>
</comment>
<evidence type="ECO:0000313" key="3">
    <source>
        <dbReference type="Proteomes" id="UP001444661"/>
    </source>
</evidence>
<proteinExistence type="predicted"/>
<reference evidence="2 3" key="1">
    <citation type="submission" date="2023-01" db="EMBL/GenBank/DDBJ databases">
        <title>Analysis of 21 Apiospora genomes using comparative genomics revels a genus with tremendous synthesis potential of carbohydrate active enzymes and secondary metabolites.</title>
        <authorList>
            <person name="Sorensen T."/>
        </authorList>
    </citation>
    <scope>NUCLEOTIDE SEQUENCE [LARGE SCALE GENOMIC DNA]</scope>
    <source>
        <strain evidence="2 3">CBS 33761</strain>
    </source>
</reference>
<feature type="compositionally biased region" description="Low complexity" evidence="1">
    <location>
        <begin position="25"/>
        <end position="40"/>
    </location>
</feature>
<feature type="region of interest" description="Disordered" evidence="1">
    <location>
        <begin position="1"/>
        <end position="123"/>
    </location>
</feature>
<feature type="compositionally biased region" description="Polar residues" evidence="1">
    <location>
        <begin position="1"/>
        <end position="21"/>
    </location>
</feature>
<sequence>MDTTSQPGLQSSSPHDSNTSPRVAGIPTDTPTSSTGSPIDNAYTIGAGSGYPGSGSQQPSYATGNDFMSHPGPYSSAGVTDNDSRHGIPGMRTPLGAGMSEAGSFNGSGFSGHLADQKYSQGA</sequence>
<evidence type="ECO:0000256" key="1">
    <source>
        <dbReference type="SAM" id="MobiDB-lite"/>
    </source>
</evidence>
<gene>
    <name evidence="2" type="ORF">PG993_005452</name>
</gene>